<organism evidence="1 2">
    <name type="scientific">Ignisphaera aggregans (strain DSM 17230 / JCM 13409 / AQ1.S1)</name>
    <dbReference type="NCBI Taxonomy" id="583356"/>
    <lineage>
        <taxon>Archaea</taxon>
        <taxon>Thermoproteota</taxon>
        <taxon>Thermoprotei</taxon>
        <taxon>Desulfurococcales</taxon>
        <taxon>Desulfurococcaceae</taxon>
        <taxon>Ignisphaera</taxon>
    </lineage>
</organism>
<dbReference type="Pfam" id="PF01886">
    <property type="entry name" value="DUF61"/>
    <property type="match status" value="1"/>
</dbReference>
<dbReference type="Proteomes" id="UP000001304">
    <property type="component" value="Chromosome"/>
</dbReference>
<gene>
    <name evidence="1" type="ordered locus">Igag_1015</name>
</gene>
<proteinExistence type="predicted"/>
<sequence>MEYELRYANKHLPISRKTLAQLLSEEYPHVVCRDGSIHMFRKSELRELMRYVSSEEAEKLVLPIIIRVDTDLEQLTGFIDDELSAKIVARILNIEYSKTPLTLYKPQIAILRERFSTAFQIAMYMSFSREYGEI</sequence>
<evidence type="ECO:0008006" key="3">
    <source>
        <dbReference type="Google" id="ProtNLM"/>
    </source>
</evidence>
<evidence type="ECO:0000313" key="1">
    <source>
        <dbReference type="EMBL" id="ADM27829.1"/>
    </source>
</evidence>
<dbReference type="BioCyc" id="IAGG583356:GHAH-997-MONOMER"/>
<protein>
    <recommendedName>
        <fullName evidence="3">DUF61 family protein</fullName>
    </recommendedName>
</protein>
<keyword evidence="2" id="KW-1185">Reference proteome</keyword>
<dbReference type="EMBL" id="CP002098">
    <property type="protein sequence ID" value="ADM27829.1"/>
    <property type="molecule type" value="Genomic_DNA"/>
</dbReference>
<dbReference type="KEGG" id="iag:Igag_1015"/>
<accession>E0SNN3</accession>
<dbReference type="AlphaFoldDB" id="E0SNN3"/>
<reference evidence="1 2" key="1">
    <citation type="journal article" date="2010" name="Stand. Genomic Sci.">
        <title>Complete genome sequence of Ignisphaera aggregans type strain (AQ1.S1).</title>
        <authorList>
            <person name="Goker M."/>
            <person name="Held B."/>
            <person name="Lapidus A."/>
            <person name="Nolan M."/>
            <person name="Spring S."/>
            <person name="Yasawong M."/>
            <person name="Lucas S."/>
            <person name="Glavina Del Rio T."/>
            <person name="Tice H."/>
            <person name="Cheng J.F."/>
            <person name="Goodwin L."/>
            <person name="Tapia R."/>
            <person name="Pitluck S."/>
            <person name="Liolios K."/>
            <person name="Ivanova N."/>
            <person name="Mavromatis K."/>
            <person name="Mikhailova N."/>
            <person name="Pati A."/>
            <person name="Chen A."/>
            <person name="Palaniappan K."/>
            <person name="Brambilla E."/>
            <person name="Land M."/>
            <person name="Hauser L."/>
            <person name="Chang Y.J."/>
            <person name="Jeffries C.D."/>
            <person name="Brettin T."/>
            <person name="Detter J.C."/>
            <person name="Han C."/>
            <person name="Rohde M."/>
            <person name="Sikorski J."/>
            <person name="Woyke T."/>
            <person name="Bristow J."/>
            <person name="Eisen J.A."/>
            <person name="Markowitz V."/>
            <person name="Hugenholtz P."/>
            <person name="Kyrpides N.C."/>
            <person name="Klenk H.P."/>
        </authorList>
    </citation>
    <scope>NUCLEOTIDE SEQUENCE [LARGE SCALE GENOMIC DNA]</scope>
    <source>
        <strain evidence="2">DSM 17230 / JCM 13409 / AQ1.S1</strain>
    </source>
</reference>
<evidence type="ECO:0000313" key="2">
    <source>
        <dbReference type="Proteomes" id="UP000001304"/>
    </source>
</evidence>
<dbReference type="STRING" id="583356.Igag_1015"/>
<dbReference type="InterPro" id="IPR002746">
    <property type="entry name" value="UPF0216"/>
</dbReference>
<name>E0SNN3_IGNAA</name>
<dbReference type="HOGENOM" id="CLU_146474_0_0_2"/>